<dbReference type="GO" id="GO:0016020">
    <property type="term" value="C:membrane"/>
    <property type="evidence" value="ECO:0007669"/>
    <property type="project" value="UniProtKB-SubCell"/>
</dbReference>
<evidence type="ECO:0000313" key="7">
    <source>
        <dbReference type="Proteomes" id="UP000616885"/>
    </source>
</evidence>
<reference evidence="6" key="1">
    <citation type="submission" date="2020-10" db="EMBL/GenBank/DDBJ databases">
        <title>High-Quality Genome Resource of Clonostachys rosea strain S41 by Oxford Nanopore Long-Read Sequencing.</title>
        <authorList>
            <person name="Wang H."/>
        </authorList>
    </citation>
    <scope>NUCLEOTIDE SEQUENCE</scope>
    <source>
        <strain evidence="6">S41</strain>
    </source>
</reference>
<protein>
    <recommendedName>
        <fullName evidence="5">Fatty acid hydroxylase domain-containing protein</fullName>
    </recommendedName>
</protein>
<evidence type="ECO:0000256" key="4">
    <source>
        <dbReference type="ARBA" id="ARBA00023136"/>
    </source>
</evidence>
<comment type="caution">
    <text evidence="6">The sequence shown here is derived from an EMBL/GenBank/DDBJ whole genome shotgun (WGS) entry which is preliminary data.</text>
</comment>
<dbReference type="EMBL" id="JADCTT010000001">
    <property type="protein sequence ID" value="KAF9759746.1"/>
    <property type="molecule type" value="Genomic_DNA"/>
</dbReference>
<sequence length="316" mass="35174">MNFPTISLGLSHLKDQYITSSNTSSYKQPLVMAAVNENVPTSFYTWLAQEAVFHATSALFEWLDKTGTVKRFKIRAVDRKPYAHYLRQVLFNQFFILLPSMLATEYFGLCFTGPTIEAHHWGRVLMSLVGMAVGHDIVQYITHRFLLHQPNVFLMRALRHSVHHSTGATRAISACYMSAPDFFLEIVLPYLVPLALVGGGGSSITFHSLVAGLGAIGGLYEHSGYDLSVNLRAGGEANRDGSEQVLLSTIASKFLDNRSHAQHHVRGNVSFSDGFGSPGISDTIFGTRWDLAAAKRRVEHAEKEWQRQHAELSQPR</sequence>
<keyword evidence="4" id="KW-0472">Membrane</keyword>
<feature type="domain" description="Fatty acid hydroxylase" evidence="5">
    <location>
        <begin position="129"/>
        <end position="287"/>
    </location>
</feature>
<evidence type="ECO:0000259" key="5">
    <source>
        <dbReference type="Pfam" id="PF04116"/>
    </source>
</evidence>
<evidence type="ECO:0000256" key="1">
    <source>
        <dbReference type="ARBA" id="ARBA00004370"/>
    </source>
</evidence>
<dbReference type="GO" id="GO:0005506">
    <property type="term" value="F:iron ion binding"/>
    <property type="evidence" value="ECO:0007669"/>
    <property type="project" value="InterPro"/>
</dbReference>
<dbReference type="GO" id="GO:0008610">
    <property type="term" value="P:lipid biosynthetic process"/>
    <property type="evidence" value="ECO:0007669"/>
    <property type="project" value="InterPro"/>
</dbReference>
<keyword evidence="2" id="KW-0812">Transmembrane</keyword>
<proteinExistence type="predicted"/>
<dbReference type="GO" id="GO:0016491">
    <property type="term" value="F:oxidoreductase activity"/>
    <property type="evidence" value="ECO:0007669"/>
    <property type="project" value="InterPro"/>
</dbReference>
<dbReference type="Pfam" id="PF04116">
    <property type="entry name" value="FA_hydroxylase"/>
    <property type="match status" value="1"/>
</dbReference>
<name>A0A8H7NPW3_BIOOC</name>
<keyword evidence="3" id="KW-1133">Transmembrane helix</keyword>
<comment type="subcellular location">
    <subcellularLocation>
        <location evidence="1">Membrane</location>
    </subcellularLocation>
</comment>
<dbReference type="PANTHER" id="PTHR11863">
    <property type="entry name" value="STEROL DESATURASE"/>
    <property type="match status" value="1"/>
</dbReference>
<evidence type="ECO:0000256" key="3">
    <source>
        <dbReference type="ARBA" id="ARBA00022989"/>
    </source>
</evidence>
<evidence type="ECO:0000256" key="2">
    <source>
        <dbReference type="ARBA" id="ARBA00022692"/>
    </source>
</evidence>
<dbReference type="InterPro" id="IPR006694">
    <property type="entry name" value="Fatty_acid_hydroxylase"/>
</dbReference>
<gene>
    <name evidence="6" type="ORF">IM811_001440</name>
</gene>
<organism evidence="6 7">
    <name type="scientific">Bionectria ochroleuca</name>
    <name type="common">Gliocladium roseum</name>
    <dbReference type="NCBI Taxonomy" id="29856"/>
    <lineage>
        <taxon>Eukaryota</taxon>
        <taxon>Fungi</taxon>
        <taxon>Dikarya</taxon>
        <taxon>Ascomycota</taxon>
        <taxon>Pezizomycotina</taxon>
        <taxon>Sordariomycetes</taxon>
        <taxon>Hypocreomycetidae</taxon>
        <taxon>Hypocreales</taxon>
        <taxon>Bionectriaceae</taxon>
        <taxon>Clonostachys</taxon>
    </lineage>
</organism>
<evidence type="ECO:0000313" key="6">
    <source>
        <dbReference type="EMBL" id="KAF9759746.1"/>
    </source>
</evidence>
<dbReference type="InterPro" id="IPR050307">
    <property type="entry name" value="Sterol_Desaturase_Related"/>
</dbReference>
<dbReference type="AlphaFoldDB" id="A0A8H7NPW3"/>
<accession>A0A8H7NPW3</accession>
<dbReference type="Proteomes" id="UP000616885">
    <property type="component" value="Unassembled WGS sequence"/>
</dbReference>